<keyword evidence="3" id="KW-1185">Reference proteome</keyword>
<evidence type="ECO:0000256" key="1">
    <source>
        <dbReference type="SAM" id="Phobius"/>
    </source>
</evidence>
<dbReference type="PANTHER" id="PTHR40465:SF1">
    <property type="entry name" value="DUF6534 DOMAIN-CONTAINING PROTEIN"/>
    <property type="match status" value="1"/>
</dbReference>
<keyword evidence="1" id="KW-0812">Transmembrane</keyword>
<reference evidence="2 3" key="1">
    <citation type="submission" date="2020-01" db="EMBL/GenBank/DDBJ databases">
        <authorList>
            <person name="Gupta K D."/>
        </authorList>
    </citation>
    <scope>NUCLEOTIDE SEQUENCE [LARGE SCALE GENOMIC DNA]</scope>
</reference>
<feature type="transmembrane region" description="Helical" evidence="1">
    <location>
        <begin position="215"/>
        <end position="237"/>
    </location>
</feature>
<keyword evidence="1" id="KW-0472">Membrane</keyword>
<keyword evidence="1" id="KW-1133">Transmembrane helix</keyword>
<feature type="transmembrane region" description="Helical" evidence="1">
    <location>
        <begin position="70"/>
        <end position="93"/>
    </location>
</feature>
<comment type="caution">
    <text evidence="2">The sequence shown here is derived from an EMBL/GenBank/DDBJ whole genome shotgun (WGS) entry which is preliminary data.</text>
</comment>
<dbReference type="OrthoDB" id="3046394at2759"/>
<organism evidence="2 3">
    <name type="scientific">Cyclocybe aegerita</name>
    <name type="common">Black poplar mushroom</name>
    <name type="synonym">Agrocybe aegerita</name>
    <dbReference type="NCBI Taxonomy" id="1973307"/>
    <lineage>
        <taxon>Eukaryota</taxon>
        <taxon>Fungi</taxon>
        <taxon>Dikarya</taxon>
        <taxon>Basidiomycota</taxon>
        <taxon>Agaricomycotina</taxon>
        <taxon>Agaricomycetes</taxon>
        <taxon>Agaricomycetidae</taxon>
        <taxon>Agaricales</taxon>
        <taxon>Agaricineae</taxon>
        <taxon>Bolbitiaceae</taxon>
        <taxon>Cyclocybe</taxon>
    </lineage>
</organism>
<protein>
    <submittedName>
        <fullName evidence="2">Uncharacterized protein</fullName>
    </submittedName>
</protein>
<dbReference type="AlphaFoldDB" id="A0A8S0W7M1"/>
<dbReference type="PANTHER" id="PTHR40465">
    <property type="entry name" value="CHROMOSOME 1, WHOLE GENOME SHOTGUN SEQUENCE"/>
    <property type="match status" value="1"/>
</dbReference>
<accession>A0A8S0W7M1</accession>
<name>A0A8S0W7M1_CYCAE</name>
<feature type="transmembrane region" description="Helical" evidence="1">
    <location>
        <begin position="105"/>
        <end position="126"/>
    </location>
</feature>
<evidence type="ECO:0000313" key="3">
    <source>
        <dbReference type="Proteomes" id="UP000467700"/>
    </source>
</evidence>
<feature type="transmembrane region" description="Helical" evidence="1">
    <location>
        <begin position="175"/>
        <end position="194"/>
    </location>
</feature>
<proteinExistence type="predicted"/>
<sequence>MRTCAIREKPCNFRSKCQQRIPEEEQVAHTPRRKRAKYNGTEYAQLLPWLFKMVNISPPINNPAEVAHRWMLLGCFINVLLLGIMITQVYLYYTTYKRDQLWMKIYVAVLFVLDVVNTVFIFIYLYRSFITFFGDFDFIERADHYVATDPATTGLVGTMVQLFFAWRIFVLTKTWIYSAVITILAITAGICSILSSVGVARTPKFIDFHAFKNPVIVWLVASVVDDILITSILVWYLV</sequence>
<dbReference type="Proteomes" id="UP000467700">
    <property type="component" value="Unassembled WGS sequence"/>
</dbReference>
<feature type="transmembrane region" description="Helical" evidence="1">
    <location>
        <begin position="147"/>
        <end position="169"/>
    </location>
</feature>
<dbReference type="EMBL" id="CACVBS010000052">
    <property type="protein sequence ID" value="CAA7266018.1"/>
    <property type="molecule type" value="Genomic_DNA"/>
</dbReference>
<gene>
    <name evidence="2" type="ORF">AAE3_LOCUS8232</name>
</gene>
<evidence type="ECO:0000313" key="2">
    <source>
        <dbReference type="EMBL" id="CAA7266018.1"/>
    </source>
</evidence>